<feature type="region of interest" description="Disordered" evidence="5">
    <location>
        <begin position="121"/>
        <end position="223"/>
    </location>
</feature>
<gene>
    <name evidence="7" type="ORF">GOODEAATRI_013538</name>
</gene>
<keyword evidence="3" id="KW-0272">Extracellular matrix</keyword>
<evidence type="ECO:0000256" key="3">
    <source>
        <dbReference type="ARBA" id="ARBA00022530"/>
    </source>
</evidence>
<dbReference type="InterPro" id="IPR008160">
    <property type="entry name" value="Collagen"/>
</dbReference>
<dbReference type="Pfam" id="PF01410">
    <property type="entry name" value="COLFI"/>
    <property type="match status" value="2"/>
</dbReference>
<dbReference type="Gene3D" id="2.60.120.1000">
    <property type="match status" value="2"/>
</dbReference>
<evidence type="ECO:0000313" key="7">
    <source>
        <dbReference type="EMBL" id="MEQ2184982.1"/>
    </source>
</evidence>
<evidence type="ECO:0000313" key="8">
    <source>
        <dbReference type="Proteomes" id="UP001476798"/>
    </source>
</evidence>
<proteinExistence type="predicted"/>
<keyword evidence="4" id="KW-0176">Collagen</keyword>
<name>A0ABV0PN97_9TELE</name>
<dbReference type="EMBL" id="JAHRIO010080879">
    <property type="protein sequence ID" value="MEQ2184982.1"/>
    <property type="molecule type" value="Genomic_DNA"/>
</dbReference>
<feature type="region of interest" description="Disordered" evidence="5">
    <location>
        <begin position="58"/>
        <end position="103"/>
    </location>
</feature>
<comment type="subcellular location">
    <subcellularLocation>
        <location evidence="1">Secreted</location>
    </subcellularLocation>
</comment>
<evidence type="ECO:0000259" key="6">
    <source>
        <dbReference type="PROSITE" id="PS51461"/>
    </source>
</evidence>
<feature type="compositionally biased region" description="Pro residues" evidence="5">
    <location>
        <begin position="148"/>
        <end position="160"/>
    </location>
</feature>
<evidence type="ECO:0000256" key="4">
    <source>
        <dbReference type="ARBA" id="ARBA00023119"/>
    </source>
</evidence>
<dbReference type="PROSITE" id="PS51461">
    <property type="entry name" value="NC1_FIB"/>
    <property type="match status" value="1"/>
</dbReference>
<comment type="caution">
    <text evidence="7">The sequence shown here is derived from an EMBL/GenBank/DDBJ whole genome shotgun (WGS) entry which is preliminary data.</text>
</comment>
<dbReference type="Pfam" id="PF01391">
    <property type="entry name" value="Collagen"/>
    <property type="match status" value="1"/>
</dbReference>
<dbReference type="SMART" id="SM00038">
    <property type="entry name" value="COLFI"/>
    <property type="match status" value="1"/>
</dbReference>
<sequence length="460" mass="49277">MAPLVLLERGERKDLLAQWVETEFKDRWVYLALLDHLEYLEKMVIRLGADGELGLRGQQGPFGAKGDEGTRGFPGAPGPIGLQGEPGEAGPPGVGGEPGKKEGRAVSKVGRCCVTADPTTGAQLVNCGQDGAKGERGEDGEQGESGSPGPPGENGPPGPPGKRVRPPSALDGMGGGTGPIGPAGPPGLPGPQGVKGAKGATGPPGEVIQPIPIQRSPKSKRSIDASQLLPELDPDRPASDAAGTEFLMGSEGMEEIFGSLNSLRQEIETIRFPMGTQDSPARTCQDLHLSQPDLKDGEYWIDPNQGCSRDSFKVFCNFTNGETCLYPRKDFDSFSYMDSNGEPVGVVQLGFLRLLSVQARQNLTYHCHRSVAWADRSAKNNHKRALHFRGANDEELSYETSPYIKALIDGCSYRKGFDRTVLEINTPQLEHLPLLDIKVTDFGESNQQFGFEVGPVCFQG</sequence>
<evidence type="ECO:0000256" key="2">
    <source>
        <dbReference type="ARBA" id="ARBA00022525"/>
    </source>
</evidence>
<dbReference type="PANTHER" id="PTHR37456:SF6">
    <property type="entry name" value="COLLAGEN ALPHA-1(XXIII) CHAIN-LIKE ISOFORM X2"/>
    <property type="match status" value="1"/>
</dbReference>
<dbReference type="InterPro" id="IPR050938">
    <property type="entry name" value="Collagen_Structural_Proteins"/>
</dbReference>
<evidence type="ECO:0000256" key="5">
    <source>
        <dbReference type="SAM" id="MobiDB-lite"/>
    </source>
</evidence>
<dbReference type="InterPro" id="IPR000885">
    <property type="entry name" value="Fib_collagen_C"/>
</dbReference>
<protein>
    <recommendedName>
        <fullName evidence="6">Fibrillar collagen NC1 domain-containing protein</fullName>
    </recommendedName>
</protein>
<dbReference type="PANTHER" id="PTHR37456">
    <property type="entry name" value="SI:CH211-266K2.1"/>
    <property type="match status" value="1"/>
</dbReference>
<keyword evidence="8" id="KW-1185">Reference proteome</keyword>
<accession>A0ABV0PN97</accession>
<feature type="domain" description="Fibrillar collagen NC1" evidence="6">
    <location>
        <begin position="254"/>
        <end position="459"/>
    </location>
</feature>
<evidence type="ECO:0000256" key="1">
    <source>
        <dbReference type="ARBA" id="ARBA00004613"/>
    </source>
</evidence>
<reference evidence="7 8" key="1">
    <citation type="submission" date="2021-06" db="EMBL/GenBank/DDBJ databases">
        <authorList>
            <person name="Palmer J.M."/>
        </authorList>
    </citation>
    <scope>NUCLEOTIDE SEQUENCE [LARGE SCALE GENOMIC DNA]</scope>
    <source>
        <strain evidence="7 8">GA_2019</strain>
        <tissue evidence="7">Muscle</tissue>
    </source>
</reference>
<dbReference type="Proteomes" id="UP001476798">
    <property type="component" value="Unassembled WGS sequence"/>
</dbReference>
<organism evidence="7 8">
    <name type="scientific">Goodea atripinnis</name>
    <dbReference type="NCBI Taxonomy" id="208336"/>
    <lineage>
        <taxon>Eukaryota</taxon>
        <taxon>Metazoa</taxon>
        <taxon>Chordata</taxon>
        <taxon>Craniata</taxon>
        <taxon>Vertebrata</taxon>
        <taxon>Euteleostomi</taxon>
        <taxon>Actinopterygii</taxon>
        <taxon>Neopterygii</taxon>
        <taxon>Teleostei</taxon>
        <taxon>Neoteleostei</taxon>
        <taxon>Acanthomorphata</taxon>
        <taxon>Ovalentaria</taxon>
        <taxon>Atherinomorphae</taxon>
        <taxon>Cyprinodontiformes</taxon>
        <taxon>Goodeidae</taxon>
        <taxon>Goodea</taxon>
    </lineage>
</organism>
<keyword evidence="2" id="KW-0964">Secreted</keyword>
<feature type="compositionally biased region" description="Gly residues" evidence="5">
    <location>
        <begin position="172"/>
        <end position="181"/>
    </location>
</feature>